<proteinExistence type="predicted"/>
<dbReference type="EMBL" id="GGEC01055800">
    <property type="protein sequence ID" value="MBX36284.1"/>
    <property type="molecule type" value="Transcribed_RNA"/>
</dbReference>
<accession>A0A2P2N1E0</accession>
<organism evidence="1">
    <name type="scientific">Rhizophora mucronata</name>
    <name type="common">Asiatic mangrove</name>
    <dbReference type="NCBI Taxonomy" id="61149"/>
    <lineage>
        <taxon>Eukaryota</taxon>
        <taxon>Viridiplantae</taxon>
        <taxon>Streptophyta</taxon>
        <taxon>Embryophyta</taxon>
        <taxon>Tracheophyta</taxon>
        <taxon>Spermatophyta</taxon>
        <taxon>Magnoliopsida</taxon>
        <taxon>eudicotyledons</taxon>
        <taxon>Gunneridae</taxon>
        <taxon>Pentapetalae</taxon>
        <taxon>rosids</taxon>
        <taxon>fabids</taxon>
        <taxon>Malpighiales</taxon>
        <taxon>Rhizophoraceae</taxon>
        <taxon>Rhizophora</taxon>
    </lineage>
</organism>
<protein>
    <submittedName>
        <fullName evidence="1">Uncharacterized protein</fullName>
    </submittedName>
</protein>
<reference evidence="1" key="1">
    <citation type="submission" date="2018-02" db="EMBL/GenBank/DDBJ databases">
        <title>Rhizophora mucronata_Transcriptome.</title>
        <authorList>
            <person name="Meera S.P."/>
            <person name="Sreeshan A."/>
            <person name="Augustine A."/>
        </authorList>
    </citation>
    <scope>NUCLEOTIDE SEQUENCE</scope>
    <source>
        <tissue evidence="1">Leaf</tissue>
    </source>
</reference>
<name>A0A2P2N1E0_RHIMU</name>
<sequence>MDRPSLFFCRLIRRMVLLASNIRSVSQPIVMCKLILHAKGCFCCPVLGIKKLITMCSIPSPSTLLLFLNLLASQGKSSRPV</sequence>
<evidence type="ECO:0000313" key="1">
    <source>
        <dbReference type="EMBL" id="MBX36284.1"/>
    </source>
</evidence>
<dbReference type="AlphaFoldDB" id="A0A2P2N1E0"/>